<dbReference type="AlphaFoldDB" id="A0A7Z0QQ73"/>
<keyword evidence="2" id="KW-1185">Reference proteome</keyword>
<gene>
    <name evidence="1" type="ORF">H0E82_02960</name>
</gene>
<name>A0A7Z0QQ73_9GAMM</name>
<accession>A0A7Z0QQ73</accession>
<protein>
    <submittedName>
        <fullName evidence="1">Uncharacterized protein</fullName>
    </submittedName>
</protein>
<evidence type="ECO:0000313" key="2">
    <source>
        <dbReference type="Proteomes" id="UP000589896"/>
    </source>
</evidence>
<sequence length="144" mass="15989">MDDLNAAYADTVRAVAASVQDVNDGEWGARDWLRLVVDFESLDDGSGAPRTSSISFAVARAGDGPLEKVAFRLSPAAKAGFAEIGRIMHAQKGQWWTTSTLVVERDGRYDFQFAYTPPYRLSGNLNDTRYRDYLERYKAETGTP</sequence>
<dbReference type="EMBL" id="JACCJZ010000008">
    <property type="protein sequence ID" value="NYZ61725.1"/>
    <property type="molecule type" value="Genomic_DNA"/>
</dbReference>
<dbReference type="RefSeq" id="WP_180543579.1">
    <property type="nucleotide sequence ID" value="NZ_JACCJZ010000008.1"/>
</dbReference>
<evidence type="ECO:0000313" key="1">
    <source>
        <dbReference type="EMBL" id="NYZ61725.1"/>
    </source>
</evidence>
<reference evidence="1 2" key="1">
    <citation type="submission" date="2020-07" db="EMBL/GenBank/DDBJ databases">
        <title>isolation of Luteimonas sp. SJ-16.</title>
        <authorList>
            <person name="Huang X.-X."/>
            <person name="Xu L."/>
            <person name="Sun J.-Q."/>
        </authorList>
    </citation>
    <scope>NUCLEOTIDE SEQUENCE [LARGE SCALE GENOMIC DNA]</scope>
    <source>
        <strain evidence="1 2">SJ-16</strain>
    </source>
</reference>
<dbReference type="SUPFAM" id="SSF160424">
    <property type="entry name" value="BH3703-like"/>
    <property type="match status" value="1"/>
</dbReference>
<dbReference type="InterPro" id="IPR036170">
    <property type="entry name" value="YezG-like_sf"/>
</dbReference>
<dbReference type="Proteomes" id="UP000589896">
    <property type="component" value="Unassembled WGS sequence"/>
</dbReference>
<organism evidence="1 2">
    <name type="scientific">Luteimonas deserti</name>
    <dbReference type="NCBI Taxonomy" id="2752306"/>
    <lineage>
        <taxon>Bacteria</taxon>
        <taxon>Pseudomonadati</taxon>
        <taxon>Pseudomonadota</taxon>
        <taxon>Gammaproteobacteria</taxon>
        <taxon>Lysobacterales</taxon>
        <taxon>Lysobacteraceae</taxon>
        <taxon>Luteimonas</taxon>
    </lineage>
</organism>
<proteinExistence type="predicted"/>
<comment type="caution">
    <text evidence="1">The sequence shown here is derived from an EMBL/GenBank/DDBJ whole genome shotgun (WGS) entry which is preliminary data.</text>
</comment>